<accession>A0A3G5ACL3</accession>
<proteinExistence type="predicted"/>
<dbReference type="EMBL" id="MK072391">
    <property type="protein sequence ID" value="AYV83623.1"/>
    <property type="molecule type" value="Genomic_DNA"/>
</dbReference>
<evidence type="ECO:0000313" key="1">
    <source>
        <dbReference type="EMBL" id="AYV83623.1"/>
    </source>
</evidence>
<protein>
    <submittedName>
        <fullName evidence="1">Uncharacterized protein</fullName>
    </submittedName>
</protein>
<organism evidence="1">
    <name type="scientific">Hyperionvirus sp</name>
    <dbReference type="NCBI Taxonomy" id="2487770"/>
    <lineage>
        <taxon>Viruses</taxon>
        <taxon>Varidnaviria</taxon>
        <taxon>Bamfordvirae</taxon>
        <taxon>Nucleocytoviricota</taxon>
        <taxon>Megaviricetes</taxon>
        <taxon>Imitervirales</taxon>
        <taxon>Mimiviridae</taxon>
        <taxon>Klosneuvirinae</taxon>
    </lineage>
</organism>
<reference evidence="1" key="1">
    <citation type="submission" date="2018-10" db="EMBL/GenBank/DDBJ databases">
        <title>Hidden diversity of soil giant viruses.</title>
        <authorList>
            <person name="Schulz F."/>
            <person name="Alteio L."/>
            <person name="Goudeau D."/>
            <person name="Ryan E.M."/>
            <person name="Malmstrom R.R."/>
            <person name="Blanchard J."/>
            <person name="Woyke T."/>
        </authorList>
    </citation>
    <scope>NUCLEOTIDE SEQUENCE</scope>
    <source>
        <strain evidence="1">HYV1</strain>
    </source>
</reference>
<sequence>MASKVSSKTVVPRNFHLLEAINKAGNVTHVTFGLIDEALDEKKYNNNFTKMEHFNGTMMYDDGENMNIFEYTIHCTKNYPKERPLITFAPHCLEHRRLKKVCSANGCLIEPVLALIKSDETTLLGDYLTNVLHVIATFR</sequence>
<gene>
    <name evidence="1" type="ORF">Hyperionvirus9_40</name>
</gene>
<name>A0A3G5ACL3_9VIRU</name>